<proteinExistence type="inferred from homology"/>
<keyword evidence="3" id="KW-0472">Membrane</keyword>
<feature type="region of interest" description="Disordered" evidence="2">
    <location>
        <begin position="259"/>
        <end position="281"/>
    </location>
</feature>
<evidence type="ECO:0000313" key="4">
    <source>
        <dbReference type="EMBL" id="GAA1754651.1"/>
    </source>
</evidence>
<keyword evidence="5" id="KW-1185">Reference proteome</keyword>
<dbReference type="Gene3D" id="3.30.70.1880">
    <property type="entry name" value="Protein of unknown function DUF881"/>
    <property type="match status" value="1"/>
</dbReference>
<feature type="compositionally biased region" description="Basic and acidic residues" evidence="2">
    <location>
        <begin position="271"/>
        <end position="281"/>
    </location>
</feature>
<name>A0ABN2KFV2_9MICO</name>
<dbReference type="EMBL" id="BAAAPN010000034">
    <property type="protein sequence ID" value="GAA1754651.1"/>
    <property type="molecule type" value="Genomic_DNA"/>
</dbReference>
<dbReference type="PANTHER" id="PTHR37313">
    <property type="entry name" value="UPF0749 PROTEIN RV1825"/>
    <property type="match status" value="1"/>
</dbReference>
<organism evidence="4 5">
    <name type="scientific">Nostocoides vanveenii</name>
    <dbReference type="NCBI Taxonomy" id="330835"/>
    <lineage>
        <taxon>Bacteria</taxon>
        <taxon>Bacillati</taxon>
        <taxon>Actinomycetota</taxon>
        <taxon>Actinomycetes</taxon>
        <taxon>Micrococcales</taxon>
        <taxon>Intrasporangiaceae</taxon>
        <taxon>Nostocoides</taxon>
    </lineage>
</organism>
<dbReference type="PANTHER" id="PTHR37313:SF1">
    <property type="entry name" value="UPF0749 PROTEIN RV1823"/>
    <property type="match status" value="1"/>
</dbReference>
<accession>A0ABN2KFV2</accession>
<keyword evidence="3" id="KW-1133">Transmembrane helix</keyword>
<protein>
    <submittedName>
        <fullName evidence="4">DUF881 domain-containing protein</fullName>
    </submittedName>
</protein>
<feature type="transmembrane region" description="Helical" evidence="3">
    <location>
        <begin position="46"/>
        <end position="65"/>
    </location>
</feature>
<evidence type="ECO:0000256" key="3">
    <source>
        <dbReference type="SAM" id="Phobius"/>
    </source>
</evidence>
<dbReference type="Proteomes" id="UP001501475">
    <property type="component" value="Unassembled WGS sequence"/>
</dbReference>
<dbReference type="Pfam" id="PF05949">
    <property type="entry name" value="DUF881"/>
    <property type="match status" value="1"/>
</dbReference>
<dbReference type="InterPro" id="IPR010273">
    <property type="entry name" value="DUF881"/>
</dbReference>
<evidence type="ECO:0000256" key="2">
    <source>
        <dbReference type="SAM" id="MobiDB-lite"/>
    </source>
</evidence>
<comment type="similarity">
    <text evidence="1">Belongs to the UPF0749 family.</text>
</comment>
<dbReference type="RefSeq" id="WP_344063813.1">
    <property type="nucleotide sequence ID" value="NZ_BAAAPN010000034.1"/>
</dbReference>
<reference evidence="4 5" key="1">
    <citation type="journal article" date="2019" name="Int. J. Syst. Evol. Microbiol.">
        <title>The Global Catalogue of Microorganisms (GCM) 10K type strain sequencing project: providing services to taxonomists for standard genome sequencing and annotation.</title>
        <authorList>
            <consortium name="The Broad Institute Genomics Platform"/>
            <consortium name="The Broad Institute Genome Sequencing Center for Infectious Disease"/>
            <person name="Wu L."/>
            <person name="Ma J."/>
        </authorList>
    </citation>
    <scope>NUCLEOTIDE SEQUENCE [LARGE SCALE GENOMIC DNA]</scope>
    <source>
        <strain evidence="4 5">JCM 15591</strain>
    </source>
</reference>
<evidence type="ECO:0000313" key="5">
    <source>
        <dbReference type="Proteomes" id="UP001501475"/>
    </source>
</evidence>
<sequence>MTAPTTRRVDESMTLITAMIERPQDPAYAAAAARRERAGLPGATPVGTPVVVVTAMLIGLLLALASTTLRTDQVAGAKVRADLIAQIDAHRTLVDERSGAIQERARDIATLERAALSRAQLSGLSGEIDKLRLTTGIEAVHGPGITVTLDDAATAASGSDGTTGTVLSRDVFIVTNALWEAGAEAIAINGQRLTARSPIRFAGSAILVNYRPLVPPYRIVAIGDPDTLLARFGAGLGAAYVKSLTDNYGIRSDISTQGDVTLPGAPVPATERAHRPTEGSS</sequence>
<evidence type="ECO:0000256" key="1">
    <source>
        <dbReference type="ARBA" id="ARBA00009108"/>
    </source>
</evidence>
<comment type="caution">
    <text evidence="4">The sequence shown here is derived from an EMBL/GenBank/DDBJ whole genome shotgun (WGS) entry which is preliminary data.</text>
</comment>
<keyword evidence="3" id="KW-0812">Transmembrane</keyword>
<gene>
    <name evidence="4" type="ORF">GCM10009810_13060</name>
</gene>